<comment type="caution">
    <text evidence="1">The sequence shown here is derived from an EMBL/GenBank/DDBJ whole genome shotgun (WGS) entry which is preliminary data.</text>
</comment>
<reference evidence="1" key="1">
    <citation type="journal article" date="2021" name="Front. Plant Sci.">
        <title>Chromosome-Scale Genome Assembly for Chinese Sour Jujube and Insights Into Its Genome Evolution and Domestication Signature.</title>
        <authorList>
            <person name="Shen L.-Y."/>
            <person name="Luo H."/>
            <person name="Wang X.-L."/>
            <person name="Wang X.-M."/>
            <person name="Qiu X.-J."/>
            <person name="Liu H."/>
            <person name="Zhou S.-S."/>
            <person name="Jia K.-H."/>
            <person name="Nie S."/>
            <person name="Bao Y.-T."/>
            <person name="Zhang R.-G."/>
            <person name="Yun Q.-Z."/>
            <person name="Chai Y.-H."/>
            <person name="Lu J.-Y."/>
            <person name="Li Y."/>
            <person name="Zhao S.-W."/>
            <person name="Mao J.-F."/>
            <person name="Jia S.-G."/>
            <person name="Mao Y.-M."/>
        </authorList>
    </citation>
    <scope>NUCLEOTIDE SEQUENCE</scope>
    <source>
        <strain evidence="1">AT0</strain>
        <tissue evidence="1">Leaf</tissue>
    </source>
</reference>
<evidence type="ECO:0000313" key="2">
    <source>
        <dbReference type="Proteomes" id="UP000813462"/>
    </source>
</evidence>
<gene>
    <name evidence="1" type="ORF">FEM48_Zijuj04G0194600</name>
</gene>
<organism evidence="1 2">
    <name type="scientific">Ziziphus jujuba var. spinosa</name>
    <dbReference type="NCBI Taxonomy" id="714518"/>
    <lineage>
        <taxon>Eukaryota</taxon>
        <taxon>Viridiplantae</taxon>
        <taxon>Streptophyta</taxon>
        <taxon>Embryophyta</taxon>
        <taxon>Tracheophyta</taxon>
        <taxon>Spermatophyta</taxon>
        <taxon>Magnoliopsida</taxon>
        <taxon>eudicotyledons</taxon>
        <taxon>Gunneridae</taxon>
        <taxon>Pentapetalae</taxon>
        <taxon>rosids</taxon>
        <taxon>fabids</taxon>
        <taxon>Rosales</taxon>
        <taxon>Rhamnaceae</taxon>
        <taxon>Paliureae</taxon>
        <taxon>Ziziphus</taxon>
    </lineage>
</organism>
<dbReference type="AlphaFoldDB" id="A0A978VLR3"/>
<dbReference type="Proteomes" id="UP000813462">
    <property type="component" value="Unassembled WGS sequence"/>
</dbReference>
<protein>
    <submittedName>
        <fullName evidence="1">Uncharacterized protein</fullName>
    </submittedName>
</protein>
<proteinExistence type="predicted"/>
<evidence type="ECO:0000313" key="1">
    <source>
        <dbReference type="EMBL" id="KAH7534032.1"/>
    </source>
</evidence>
<dbReference type="EMBL" id="JAEACU010000004">
    <property type="protein sequence ID" value="KAH7534032.1"/>
    <property type="molecule type" value="Genomic_DNA"/>
</dbReference>
<name>A0A978VLR3_ZIZJJ</name>
<accession>A0A978VLR3</accession>
<sequence>MGGQSNELGNRFPKPDDCVNVDKAEAEVSSESRIDGAIEGAEANDELVRMEMELGGMWDVGEVMEEAGGGRLDLAIGESVERDVLDGCDAGQGVLLEGIVIDVVESDDQAERRRHRDVVLGHCSRGLDSHTRRRFWW</sequence>